<protein>
    <submittedName>
        <fullName evidence="1">Uncharacterized protein</fullName>
    </submittedName>
</protein>
<sequence>MLYLRYYSKRILNPFSGTAHIIALNNTRAVCADGANWQMTLLKNHGANSDTINIGHLNDVTQKILETKAQTRPDIVEKYHRFYPKVIYSMLLNKILIEAQLRKALT</sequence>
<organism evidence="1">
    <name type="scientific">hydrothermal vent metagenome</name>
    <dbReference type="NCBI Taxonomy" id="652676"/>
    <lineage>
        <taxon>unclassified sequences</taxon>
        <taxon>metagenomes</taxon>
        <taxon>ecological metagenomes</taxon>
    </lineage>
</organism>
<name>A0A3B1A527_9ZZZZ</name>
<accession>A0A3B1A527</accession>
<dbReference type="EMBL" id="UOFR01000018">
    <property type="protein sequence ID" value="VAW93309.1"/>
    <property type="molecule type" value="Genomic_DNA"/>
</dbReference>
<proteinExistence type="predicted"/>
<evidence type="ECO:0000313" key="1">
    <source>
        <dbReference type="EMBL" id="VAW93309.1"/>
    </source>
</evidence>
<dbReference type="AlphaFoldDB" id="A0A3B1A527"/>
<gene>
    <name evidence="1" type="ORF">MNBD_GAMMA21-952</name>
</gene>
<reference evidence="1" key="1">
    <citation type="submission" date="2018-06" db="EMBL/GenBank/DDBJ databases">
        <authorList>
            <person name="Zhirakovskaya E."/>
        </authorList>
    </citation>
    <scope>NUCLEOTIDE SEQUENCE</scope>
</reference>